<dbReference type="Gene3D" id="1.10.10.10">
    <property type="entry name" value="Winged helix-like DNA-binding domain superfamily/Winged helix DNA-binding domain"/>
    <property type="match status" value="1"/>
</dbReference>
<evidence type="ECO:0000313" key="3">
    <source>
        <dbReference type="Proteomes" id="UP001519332"/>
    </source>
</evidence>
<dbReference type="PRINTS" id="PR00364">
    <property type="entry name" value="DISEASERSIST"/>
</dbReference>
<dbReference type="PANTHER" id="PTHR47691">
    <property type="entry name" value="REGULATOR-RELATED"/>
    <property type="match status" value="1"/>
</dbReference>
<name>A0ABS4TVZ8_9PSEU</name>
<dbReference type="Proteomes" id="UP001519332">
    <property type="component" value="Unassembled WGS sequence"/>
</dbReference>
<dbReference type="InterPro" id="IPR011990">
    <property type="entry name" value="TPR-like_helical_dom_sf"/>
</dbReference>
<keyword evidence="3" id="KW-1185">Reference proteome</keyword>
<feature type="domain" description="HTH luxR-type" evidence="1">
    <location>
        <begin position="711"/>
        <end position="776"/>
    </location>
</feature>
<dbReference type="PRINTS" id="PR00038">
    <property type="entry name" value="HTHLUXR"/>
</dbReference>
<evidence type="ECO:0000313" key="2">
    <source>
        <dbReference type="EMBL" id="MBP2328575.1"/>
    </source>
</evidence>
<dbReference type="PROSITE" id="PS50043">
    <property type="entry name" value="HTH_LUXR_2"/>
    <property type="match status" value="1"/>
</dbReference>
<evidence type="ECO:0000259" key="1">
    <source>
        <dbReference type="PROSITE" id="PS50043"/>
    </source>
</evidence>
<dbReference type="InterPro" id="IPR000792">
    <property type="entry name" value="Tscrpt_reg_LuxR_C"/>
</dbReference>
<dbReference type="Pfam" id="PF00196">
    <property type="entry name" value="GerE"/>
    <property type="match status" value="1"/>
</dbReference>
<protein>
    <submittedName>
        <fullName evidence="2">ATPase/DNA-binding CsgD family transcriptional regulator</fullName>
    </submittedName>
</protein>
<dbReference type="Gene3D" id="1.25.40.10">
    <property type="entry name" value="Tetratricopeptide repeat domain"/>
    <property type="match status" value="1"/>
</dbReference>
<dbReference type="EMBL" id="JAGINW010000001">
    <property type="protein sequence ID" value="MBP2328575.1"/>
    <property type="molecule type" value="Genomic_DNA"/>
</dbReference>
<dbReference type="SUPFAM" id="SSF52540">
    <property type="entry name" value="P-loop containing nucleoside triphosphate hydrolases"/>
    <property type="match status" value="1"/>
</dbReference>
<dbReference type="SUPFAM" id="SSF46894">
    <property type="entry name" value="C-terminal effector domain of the bipartite response regulators"/>
    <property type="match status" value="1"/>
</dbReference>
<proteinExistence type="predicted"/>
<dbReference type="RefSeq" id="WP_209645542.1">
    <property type="nucleotide sequence ID" value="NZ_JAGINW010000001.1"/>
</dbReference>
<dbReference type="InterPro" id="IPR016032">
    <property type="entry name" value="Sig_transdc_resp-reg_C-effctor"/>
</dbReference>
<dbReference type="InterPro" id="IPR036388">
    <property type="entry name" value="WH-like_DNA-bd_sf"/>
</dbReference>
<dbReference type="Gene3D" id="3.40.50.300">
    <property type="entry name" value="P-loop containing nucleotide triphosphate hydrolases"/>
    <property type="match status" value="1"/>
</dbReference>
<gene>
    <name evidence="2" type="ORF">JOF56_008960</name>
</gene>
<accession>A0ABS4TVZ8</accession>
<dbReference type="SUPFAM" id="SSF48452">
    <property type="entry name" value="TPR-like"/>
    <property type="match status" value="1"/>
</dbReference>
<comment type="caution">
    <text evidence="2">The sequence shown here is derived from an EMBL/GenBank/DDBJ whole genome shotgun (WGS) entry which is preliminary data.</text>
</comment>
<dbReference type="CDD" id="cd06170">
    <property type="entry name" value="LuxR_C_like"/>
    <property type="match status" value="1"/>
</dbReference>
<sequence>MPVSELQQRGGNLPAELTSFVDRRREISEARRVLSTARLVTLTGTGGVGKTRLALRVAGAVRRAFADGVWLAELAQVRDRTLVAHTVAQALRIHDIAGREPLGLLVDFLRDRQVLLVLDNCEHLVRECAGLADAVLREAAGLRILATSREILRVAGEQVLPVGPLPVPERNGSRPAGTRSPDTAVALFAERATAVVPAFAVSSENQEEVAGICRRLDGLPLAIELAAARLRALSAGQILARLDDRFALLTTGPRSVPARHQTLQATIDWSFRLCTPAEQALWARASVFAGSFGLPAAERICAGEDLPAESVFELLAGLVDKSILIHDNHRTGTRYRFLDTLRQYGQNKLRQAGQHARLRRRHAHWYLHLAEQGNRDWFGPNQATWLQRLRLEHANLRQALQFCLTTPGHAQTGLHLAAALRFYWFGCGLLAEGRHWIDRALAQDTAPSRARATALWIDAHIAVVQGDIPAATAMAHECSDWAQSRGDENVLAYAVFIRGAAARFSGDFQQAQVLLEDALARFEALGELNSTVIIAYVTLIGAAVFQGNLAHAVALGQHARALCEQHGDQWARAYTLYALTLAEWTRGEFAQASAHAQESLRVMHTFNDTFGIALLVERLAWIAEKAGECERAAVLFGTAHQIWPLVGGQPLFGSAHYLAAHEACEQQARRTLGDSAFEAAFRRGAELGFDQAIAHALGETPQPAPASPATATQPLAPLTRREQQVAELVAQGLFNKDIAARLVISRRTAEGHVERILTKLGFTKRTQLAAWVTEQRESRNS</sequence>
<reference evidence="2 3" key="1">
    <citation type="submission" date="2021-03" db="EMBL/GenBank/DDBJ databases">
        <title>Sequencing the genomes of 1000 actinobacteria strains.</title>
        <authorList>
            <person name="Klenk H.-P."/>
        </authorList>
    </citation>
    <scope>NUCLEOTIDE SEQUENCE [LARGE SCALE GENOMIC DNA]</scope>
    <source>
        <strain evidence="2 3">DSM 46670</strain>
    </source>
</reference>
<dbReference type="SMART" id="SM00421">
    <property type="entry name" value="HTH_LUXR"/>
    <property type="match status" value="1"/>
</dbReference>
<organism evidence="2 3">
    <name type="scientific">Kibdelosporangium banguiense</name>
    <dbReference type="NCBI Taxonomy" id="1365924"/>
    <lineage>
        <taxon>Bacteria</taxon>
        <taxon>Bacillati</taxon>
        <taxon>Actinomycetota</taxon>
        <taxon>Actinomycetes</taxon>
        <taxon>Pseudonocardiales</taxon>
        <taxon>Pseudonocardiaceae</taxon>
        <taxon>Kibdelosporangium</taxon>
    </lineage>
</organism>
<dbReference type="InterPro" id="IPR027417">
    <property type="entry name" value="P-loop_NTPase"/>
</dbReference>
<dbReference type="PANTHER" id="PTHR47691:SF3">
    <property type="entry name" value="HTH-TYPE TRANSCRIPTIONAL REGULATOR RV0890C-RELATED"/>
    <property type="match status" value="1"/>
</dbReference>